<evidence type="ECO:0000313" key="3">
    <source>
        <dbReference type="EMBL" id="KJA22753.1"/>
    </source>
</evidence>
<keyword evidence="1" id="KW-1133">Transmembrane helix</keyword>
<dbReference type="Proteomes" id="UP000054270">
    <property type="component" value="Unassembled WGS sequence"/>
</dbReference>
<reference evidence="4" key="1">
    <citation type="submission" date="2014-04" db="EMBL/GenBank/DDBJ databases">
        <title>Evolutionary Origins and Diversification of the Mycorrhizal Mutualists.</title>
        <authorList>
            <consortium name="DOE Joint Genome Institute"/>
            <consortium name="Mycorrhizal Genomics Consortium"/>
            <person name="Kohler A."/>
            <person name="Kuo A."/>
            <person name="Nagy L.G."/>
            <person name="Floudas D."/>
            <person name="Copeland A."/>
            <person name="Barry K.W."/>
            <person name="Cichocki N."/>
            <person name="Veneault-Fourrey C."/>
            <person name="LaButti K."/>
            <person name="Lindquist E.A."/>
            <person name="Lipzen A."/>
            <person name="Lundell T."/>
            <person name="Morin E."/>
            <person name="Murat C."/>
            <person name="Riley R."/>
            <person name="Ohm R."/>
            <person name="Sun H."/>
            <person name="Tunlid A."/>
            <person name="Henrissat B."/>
            <person name="Grigoriev I.V."/>
            <person name="Hibbett D.S."/>
            <person name="Martin F."/>
        </authorList>
    </citation>
    <scope>NUCLEOTIDE SEQUENCE [LARGE SCALE GENOMIC DNA]</scope>
    <source>
        <strain evidence="4">FD-334 SS-4</strain>
    </source>
</reference>
<feature type="domain" description="DUF6533" evidence="2">
    <location>
        <begin position="17"/>
        <end position="60"/>
    </location>
</feature>
<organism evidence="3 4">
    <name type="scientific">Hypholoma sublateritium (strain FD-334 SS-4)</name>
    <dbReference type="NCBI Taxonomy" id="945553"/>
    <lineage>
        <taxon>Eukaryota</taxon>
        <taxon>Fungi</taxon>
        <taxon>Dikarya</taxon>
        <taxon>Basidiomycota</taxon>
        <taxon>Agaricomycotina</taxon>
        <taxon>Agaricomycetes</taxon>
        <taxon>Agaricomycetidae</taxon>
        <taxon>Agaricales</taxon>
        <taxon>Agaricineae</taxon>
        <taxon>Strophariaceae</taxon>
        <taxon>Hypholoma</taxon>
    </lineage>
</organism>
<evidence type="ECO:0000259" key="2">
    <source>
        <dbReference type="Pfam" id="PF20151"/>
    </source>
</evidence>
<dbReference type="Pfam" id="PF20151">
    <property type="entry name" value="DUF6533"/>
    <property type="match status" value="1"/>
</dbReference>
<feature type="transmembrane region" description="Helical" evidence="1">
    <location>
        <begin position="165"/>
        <end position="186"/>
    </location>
</feature>
<dbReference type="InterPro" id="IPR045340">
    <property type="entry name" value="DUF6533"/>
</dbReference>
<evidence type="ECO:0000313" key="4">
    <source>
        <dbReference type="Proteomes" id="UP000054270"/>
    </source>
</evidence>
<keyword evidence="1" id="KW-0472">Membrane</keyword>
<proteinExistence type="predicted"/>
<protein>
    <recommendedName>
        <fullName evidence="2">DUF6533 domain-containing protein</fullName>
    </recommendedName>
</protein>
<feature type="transmembrane region" description="Helical" evidence="1">
    <location>
        <begin position="115"/>
        <end position="137"/>
    </location>
</feature>
<feature type="transmembrane region" description="Helical" evidence="1">
    <location>
        <begin position="84"/>
        <end position="103"/>
    </location>
</feature>
<sequence length="292" mass="32508">MEGSVPPILFSSLAATKVSSVTMLMWDMALTVDLEVSRVWQVKKTLGTTLFFLNRYIPLIPFILDLYAQFVWAPSTKFCQNYELVSTILDLISIAVIECVLIMRTQALFQYRKLLFLLTSLCTISMGVMLTCCLLVFKLETFIPANTIGVRGCLSGCTSSLCRPLLIAFWVPFLVFETLIFVLTAWKSYQYFMSASISNSTTIIQILARDGVSICNFLIWILDPFASYLAVGLLKSLQATICSRLLLNLRGIVEAKAPSESQFELTVHDTNGFGPPLGITTGQMDDVVGVKR</sequence>
<dbReference type="EMBL" id="KN817547">
    <property type="protein sequence ID" value="KJA22753.1"/>
    <property type="molecule type" value="Genomic_DNA"/>
</dbReference>
<dbReference type="AlphaFoldDB" id="A0A0D2MGK8"/>
<accession>A0A0D2MGK8</accession>
<feature type="transmembrane region" description="Helical" evidence="1">
    <location>
        <begin position="46"/>
        <end position="64"/>
    </location>
</feature>
<evidence type="ECO:0000256" key="1">
    <source>
        <dbReference type="SAM" id="Phobius"/>
    </source>
</evidence>
<keyword evidence="1" id="KW-0812">Transmembrane</keyword>
<name>A0A0D2MGK8_HYPSF</name>
<gene>
    <name evidence="3" type="ORF">HYPSUDRAFT_66757</name>
</gene>
<keyword evidence="4" id="KW-1185">Reference proteome</keyword>
<dbReference type="OrthoDB" id="3354157at2759"/>
<dbReference type="OMA" id="WGSANTF"/>